<name>A0ABD0Z3H1_CARAN</name>
<dbReference type="AlphaFoldDB" id="A0ABD0Z3H1"/>
<dbReference type="GO" id="GO:0046872">
    <property type="term" value="F:metal ion binding"/>
    <property type="evidence" value="ECO:0007669"/>
    <property type="project" value="UniProtKB-KW"/>
</dbReference>
<comment type="cofactor">
    <cofactor evidence="1">
        <name>heme</name>
        <dbReference type="ChEBI" id="CHEBI:30413"/>
    </cofactor>
</comment>
<dbReference type="Gene3D" id="1.10.630.10">
    <property type="entry name" value="Cytochrome P450"/>
    <property type="match status" value="1"/>
</dbReference>
<evidence type="ECO:0000256" key="2">
    <source>
        <dbReference type="ARBA" id="ARBA00010617"/>
    </source>
</evidence>
<dbReference type="InterPro" id="IPR051996">
    <property type="entry name" value="Cytochrome_P450_78A"/>
</dbReference>
<evidence type="ECO:0000256" key="4">
    <source>
        <dbReference type="ARBA" id="ARBA00022723"/>
    </source>
</evidence>
<keyword evidence="5" id="KW-0560">Oxidoreductase</keyword>
<dbReference type="Proteomes" id="UP001558713">
    <property type="component" value="Unassembled WGS sequence"/>
</dbReference>
<evidence type="ECO:0000256" key="6">
    <source>
        <dbReference type="ARBA" id="ARBA00023004"/>
    </source>
</evidence>
<dbReference type="InterPro" id="IPR036396">
    <property type="entry name" value="Cyt_P450_sf"/>
</dbReference>
<proteinExistence type="inferred from homology"/>
<dbReference type="PANTHER" id="PTHR47946">
    <property type="entry name" value="CYTOCHROME P450 78A7-RELATED"/>
    <property type="match status" value="1"/>
</dbReference>
<evidence type="ECO:0000256" key="1">
    <source>
        <dbReference type="ARBA" id="ARBA00001971"/>
    </source>
</evidence>
<accession>A0ABD0Z3H1</accession>
<dbReference type="EMBL" id="JBANAX010000903">
    <property type="protein sequence ID" value="KAL1189268.1"/>
    <property type="molecule type" value="Genomic_DNA"/>
</dbReference>
<keyword evidence="9" id="KW-1185">Reference proteome</keyword>
<reference evidence="8 9" key="1">
    <citation type="submission" date="2024-04" db="EMBL/GenBank/DDBJ databases">
        <title>Genome assembly C_amara_ONT_v2.</title>
        <authorList>
            <person name="Yant L."/>
            <person name="Moore C."/>
            <person name="Slenker M."/>
        </authorList>
    </citation>
    <scope>NUCLEOTIDE SEQUENCE [LARGE SCALE GENOMIC DNA]</scope>
    <source>
        <tissue evidence="8">Leaf</tissue>
    </source>
</reference>
<evidence type="ECO:0000256" key="3">
    <source>
        <dbReference type="ARBA" id="ARBA00022617"/>
    </source>
</evidence>
<keyword evidence="4" id="KW-0479">Metal-binding</keyword>
<comment type="caution">
    <text evidence="8">The sequence shown here is derived from an EMBL/GenBank/DDBJ whole genome shotgun (WGS) entry which is preliminary data.</text>
</comment>
<evidence type="ECO:0000313" key="8">
    <source>
        <dbReference type="EMBL" id="KAL1189268.1"/>
    </source>
</evidence>
<evidence type="ECO:0000313" key="9">
    <source>
        <dbReference type="Proteomes" id="UP001558713"/>
    </source>
</evidence>
<evidence type="ECO:0000256" key="7">
    <source>
        <dbReference type="ARBA" id="ARBA00023033"/>
    </source>
</evidence>
<comment type="similarity">
    <text evidence="2">Belongs to the cytochrome P450 family.</text>
</comment>
<keyword evidence="3" id="KW-0349">Heme</keyword>
<evidence type="ECO:0000256" key="5">
    <source>
        <dbReference type="ARBA" id="ARBA00023002"/>
    </source>
</evidence>
<sequence length="110" mass="12906">MVELLEKQSSSSSSSNGLCFVRELLKTASLNNMMCSVFGQEYELEQDHVELRELVEEGYDLLGTLNWTDHLPWLSEFDPQRIRSRCSKLVPKVNRFVSQKSNKYLKYNRR</sequence>
<dbReference type="GO" id="GO:0004497">
    <property type="term" value="F:monooxygenase activity"/>
    <property type="evidence" value="ECO:0007669"/>
    <property type="project" value="UniProtKB-KW"/>
</dbReference>
<organism evidence="8 9">
    <name type="scientific">Cardamine amara subsp. amara</name>
    <dbReference type="NCBI Taxonomy" id="228776"/>
    <lineage>
        <taxon>Eukaryota</taxon>
        <taxon>Viridiplantae</taxon>
        <taxon>Streptophyta</taxon>
        <taxon>Embryophyta</taxon>
        <taxon>Tracheophyta</taxon>
        <taxon>Spermatophyta</taxon>
        <taxon>Magnoliopsida</taxon>
        <taxon>eudicotyledons</taxon>
        <taxon>Gunneridae</taxon>
        <taxon>Pentapetalae</taxon>
        <taxon>rosids</taxon>
        <taxon>malvids</taxon>
        <taxon>Brassicales</taxon>
        <taxon>Brassicaceae</taxon>
        <taxon>Cardamineae</taxon>
        <taxon>Cardamine</taxon>
    </lineage>
</organism>
<dbReference type="PANTHER" id="PTHR47946:SF29">
    <property type="entry name" value="CYTOCHROME P450 78A6"/>
    <property type="match status" value="1"/>
</dbReference>
<gene>
    <name evidence="8" type="ORF">V5N11_014761</name>
</gene>
<keyword evidence="6" id="KW-0408">Iron</keyword>
<dbReference type="SUPFAM" id="SSF48264">
    <property type="entry name" value="Cytochrome P450"/>
    <property type="match status" value="1"/>
</dbReference>
<keyword evidence="7" id="KW-0503">Monooxygenase</keyword>
<protein>
    <submittedName>
        <fullName evidence="8">Cytochrome P450 78A6</fullName>
    </submittedName>
</protein>